<reference evidence="1 2" key="1">
    <citation type="journal article" date="2020" name="ISME J.">
        <title>Comparative genomics reveals insights into cyanobacterial evolution and habitat adaptation.</title>
        <authorList>
            <person name="Chen M.Y."/>
            <person name="Teng W.K."/>
            <person name="Zhao L."/>
            <person name="Hu C.X."/>
            <person name="Zhou Y.K."/>
            <person name="Han B.P."/>
            <person name="Song L.R."/>
            <person name="Shu W.S."/>
        </authorList>
    </citation>
    <scope>NUCLEOTIDE SEQUENCE [LARGE SCALE GENOMIC DNA]</scope>
    <source>
        <strain evidence="1 2">FACHB-159</strain>
    </source>
</reference>
<proteinExistence type="predicted"/>
<comment type="caution">
    <text evidence="1">The sequence shown here is derived from an EMBL/GenBank/DDBJ whole genome shotgun (WGS) entry which is preliminary data.</text>
</comment>
<organism evidence="1 2">
    <name type="scientific">Nostoc paludosum FACHB-159</name>
    <dbReference type="NCBI Taxonomy" id="2692908"/>
    <lineage>
        <taxon>Bacteria</taxon>
        <taxon>Bacillati</taxon>
        <taxon>Cyanobacteriota</taxon>
        <taxon>Cyanophyceae</taxon>
        <taxon>Nostocales</taxon>
        <taxon>Nostocaceae</taxon>
        <taxon>Nostoc</taxon>
    </lineage>
</organism>
<evidence type="ECO:0000313" key="1">
    <source>
        <dbReference type="EMBL" id="MBD2738981.1"/>
    </source>
</evidence>
<dbReference type="Proteomes" id="UP000637383">
    <property type="component" value="Unassembled WGS sequence"/>
</dbReference>
<accession>A0ABR8KHF6</accession>
<gene>
    <name evidence="1" type="ORF">H6H03_34810</name>
</gene>
<sequence>MSSGTIFQDITEEKVAKYMGLSLKKFRKAYRGFYALTQSRGIQLFRPQIKVKKKLNVNKNENFLNVVSIKHRDA</sequence>
<dbReference type="RefSeq" id="WP_190959491.1">
    <property type="nucleotide sequence ID" value="NZ_JACJTU010000064.1"/>
</dbReference>
<evidence type="ECO:0000313" key="2">
    <source>
        <dbReference type="Proteomes" id="UP000637383"/>
    </source>
</evidence>
<dbReference type="EMBL" id="JACJTU010000064">
    <property type="protein sequence ID" value="MBD2738981.1"/>
    <property type="molecule type" value="Genomic_DNA"/>
</dbReference>
<name>A0ABR8KHF6_9NOSO</name>
<protein>
    <submittedName>
        <fullName evidence="1">Uncharacterized protein</fullName>
    </submittedName>
</protein>
<keyword evidence="2" id="KW-1185">Reference proteome</keyword>